<evidence type="ECO:0000313" key="3">
    <source>
        <dbReference type="RefSeq" id="XP_035302144.1"/>
    </source>
</evidence>
<sequence length="275" mass="28611">MGSLVGGTGNWGRALGYPTDTPGELSLTPLRLSPDTVQRLRLLIPRPPQPRKAVRRVPPHRPGDRGSRGGAARARSLGESGAGSASPPGCGLRLRAVARCLPARGRRGRVCSPAREPGLRPAANHSCGRGDGAEGLDSGAPAGTRPPRTHPPRPARKASAAGARAPRSRRLRGPRPVPELRRPGSTLPGSDADGGGPCGRRARGCALSRGRSGGSRWPAGQREERGAFVRGEGVRGGGRRRETGGGRSASPRNPASPLRGRPGGPSGTRKQMRWK</sequence>
<organism evidence="2 3">
    <name type="scientific">Cricetulus griseus</name>
    <name type="common">Chinese hamster</name>
    <name type="synonym">Cricetulus barabensis griseus</name>
    <dbReference type="NCBI Taxonomy" id="10029"/>
    <lineage>
        <taxon>Eukaryota</taxon>
        <taxon>Metazoa</taxon>
        <taxon>Chordata</taxon>
        <taxon>Craniata</taxon>
        <taxon>Vertebrata</taxon>
        <taxon>Euteleostomi</taxon>
        <taxon>Mammalia</taxon>
        <taxon>Eutheria</taxon>
        <taxon>Euarchontoglires</taxon>
        <taxon>Glires</taxon>
        <taxon>Rodentia</taxon>
        <taxon>Myomorpha</taxon>
        <taxon>Muroidea</taxon>
        <taxon>Cricetidae</taxon>
        <taxon>Cricetinae</taxon>
        <taxon>Cricetulus</taxon>
    </lineage>
</organism>
<protein>
    <submittedName>
        <fullName evidence="3">Translation initiation factor IF-2-like</fullName>
    </submittedName>
</protein>
<reference evidence="2" key="1">
    <citation type="journal article" date="2018" name="Biotechnol. Bioeng.">
        <title>A reference genome of the Chinese hamster based on a hybrid assembly strategy.</title>
        <authorList>
            <person name="Rupp O."/>
            <person name="MacDonald M.L."/>
            <person name="Li S."/>
            <person name="Dhiman H."/>
            <person name="Polson S."/>
            <person name="Griep S."/>
            <person name="Heffner K."/>
            <person name="Hernandez I."/>
            <person name="Brinkrolf K."/>
            <person name="Jadhav V."/>
            <person name="Samoudi M."/>
            <person name="Hao H."/>
            <person name="Kingham B."/>
            <person name="Goesmann A."/>
            <person name="Betenbaugh M.J."/>
            <person name="Lewis N.E."/>
            <person name="Borth N."/>
            <person name="Lee K.H."/>
        </authorList>
    </citation>
    <scope>NUCLEOTIDE SEQUENCE [LARGE SCALE GENOMIC DNA]</scope>
    <source>
        <strain evidence="2">17A/GY</strain>
    </source>
</reference>
<feature type="compositionally biased region" description="Basic residues" evidence="1">
    <location>
        <begin position="147"/>
        <end position="156"/>
    </location>
</feature>
<name>A0A9J7H388_CRIGR</name>
<dbReference type="AlphaFoldDB" id="A0A9J7H388"/>
<keyword evidence="2" id="KW-1185">Reference proteome</keyword>
<gene>
    <name evidence="3" type="primary">LOC118239054</name>
</gene>
<feature type="compositionally biased region" description="Low complexity" evidence="1">
    <location>
        <begin position="70"/>
        <end position="91"/>
    </location>
</feature>
<evidence type="ECO:0000256" key="1">
    <source>
        <dbReference type="SAM" id="MobiDB-lite"/>
    </source>
</evidence>
<feature type="compositionally biased region" description="Gly residues" evidence="1">
    <location>
        <begin position="1"/>
        <end position="10"/>
    </location>
</feature>
<dbReference type="GeneID" id="118239054"/>
<feature type="region of interest" description="Disordered" evidence="1">
    <location>
        <begin position="104"/>
        <end position="275"/>
    </location>
</feature>
<evidence type="ECO:0000313" key="2">
    <source>
        <dbReference type="Proteomes" id="UP001108280"/>
    </source>
</evidence>
<accession>A0A9J7H388</accession>
<dbReference type="KEGG" id="cge:118239054"/>
<dbReference type="Proteomes" id="UP001108280">
    <property type="component" value="Chromosome 6"/>
</dbReference>
<dbReference type="RefSeq" id="XP_035302144.1">
    <property type="nucleotide sequence ID" value="XM_035446253.1"/>
</dbReference>
<reference evidence="3" key="3">
    <citation type="submission" date="2025-08" db="UniProtKB">
        <authorList>
            <consortium name="RefSeq"/>
        </authorList>
    </citation>
    <scope>IDENTIFICATION</scope>
    <source>
        <strain evidence="3">17A/GY</strain>
        <tissue evidence="3">Liver</tissue>
    </source>
</reference>
<reference evidence="2" key="2">
    <citation type="journal article" date="2020" name="Biotechnol. Bioeng.">
        <title>Chromosome-scale scaffolds for the Chinese hamster reference genome assembly to facilitate the study of the CHO epigenome.</title>
        <authorList>
            <person name="Hilliard W."/>
            <person name="MacDonald M."/>
            <person name="Lee K.H."/>
        </authorList>
    </citation>
    <scope>NUCLEOTIDE SEQUENCE [LARGE SCALE GENOMIC DNA]</scope>
    <source>
        <strain evidence="2">17A/GY</strain>
    </source>
</reference>
<proteinExistence type="predicted"/>
<feature type="region of interest" description="Disordered" evidence="1">
    <location>
        <begin position="1"/>
        <end position="91"/>
    </location>
</feature>